<feature type="compositionally biased region" description="Basic and acidic residues" evidence="1">
    <location>
        <begin position="64"/>
        <end position="73"/>
    </location>
</feature>
<sequence>MLSYADSCRLIERQPTAVISVTKRQVASTRPSLKLRTASDSRPFFVIFFLQLIFSSCWLTVEDKSQDPSEPLKRVPRRVPDLNA</sequence>
<comment type="caution">
    <text evidence="2">The sequence shown here is derived from an EMBL/GenBank/DDBJ whole genome shotgun (WGS) entry which is preliminary data.</text>
</comment>
<feature type="region of interest" description="Disordered" evidence="1">
    <location>
        <begin position="64"/>
        <end position="84"/>
    </location>
</feature>
<reference evidence="2 3" key="1">
    <citation type="submission" date="2023-09" db="EMBL/GenBank/DDBJ databases">
        <authorList>
            <person name="Wang M."/>
        </authorList>
    </citation>
    <scope>NUCLEOTIDE SEQUENCE [LARGE SCALE GENOMIC DNA]</scope>
    <source>
        <strain evidence="2">GT-2023</strain>
        <tissue evidence="2">Liver</tissue>
    </source>
</reference>
<gene>
    <name evidence="2" type="ORF">QQF64_028138</name>
</gene>
<evidence type="ECO:0000313" key="3">
    <source>
        <dbReference type="Proteomes" id="UP001558613"/>
    </source>
</evidence>
<proteinExistence type="predicted"/>
<dbReference type="EMBL" id="JAYMGO010000006">
    <property type="protein sequence ID" value="KAL1272276.1"/>
    <property type="molecule type" value="Genomic_DNA"/>
</dbReference>
<name>A0ABR3N5W4_9TELE</name>
<evidence type="ECO:0000313" key="2">
    <source>
        <dbReference type="EMBL" id="KAL1272276.1"/>
    </source>
</evidence>
<accession>A0ABR3N5W4</accession>
<dbReference type="Proteomes" id="UP001558613">
    <property type="component" value="Unassembled WGS sequence"/>
</dbReference>
<keyword evidence="3" id="KW-1185">Reference proteome</keyword>
<protein>
    <submittedName>
        <fullName evidence="2">Uncharacterized protein</fullName>
    </submittedName>
</protein>
<evidence type="ECO:0000256" key="1">
    <source>
        <dbReference type="SAM" id="MobiDB-lite"/>
    </source>
</evidence>
<organism evidence="2 3">
    <name type="scientific">Cirrhinus molitorella</name>
    <name type="common">mud carp</name>
    <dbReference type="NCBI Taxonomy" id="172907"/>
    <lineage>
        <taxon>Eukaryota</taxon>
        <taxon>Metazoa</taxon>
        <taxon>Chordata</taxon>
        <taxon>Craniata</taxon>
        <taxon>Vertebrata</taxon>
        <taxon>Euteleostomi</taxon>
        <taxon>Actinopterygii</taxon>
        <taxon>Neopterygii</taxon>
        <taxon>Teleostei</taxon>
        <taxon>Ostariophysi</taxon>
        <taxon>Cypriniformes</taxon>
        <taxon>Cyprinidae</taxon>
        <taxon>Labeoninae</taxon>
        <taxon>Labeonini</taxon>
        <taxon>Cirrhinus</taxon>
    </lineage>
</organism>